<dbReference type="SMART" id="SM00100">
    <property type="entry name" value="cNMP"/>
    <property type="match status" value="1"/>
</dbReference>
<dbReference type="PROSITE" id="PS50042">
    <property type="entry name" value="CNMP_BINDING_3"/>
    <property type="match status" value="1"/>
</dbReference>
<evidence type="ECO:0000259" key="1">
    <source>
        <dbReference type="PROSITE" id="PS50042"/>
    </source>
</evidence>
<dbReference type="Gene3D" id="2.60.120.10">
    <property type="entry name" value="Jelly Rolls"/>
    <property type="match status" value="1"/>
</dbReference>
<evidence type="ECO:0000313" key="3">
    <source>
        <dbReference type="Proteomes" id="UP000292027"/>
    </source>
</evidence>
<protein>
    <submittedName>
        <fullName evidence="2">Cyclic nucleotide-binding protein</fullName>
    </submittedName>
</protein>
<organism evidence="2 3">
    <name type="scientific">Kribbella rubisoli</name>
    <dbReference type="NCBI Taxonomy" id="3075929"/>
    <lineage>
        <taxon>Bacteria</taxon>
        <taxon>Bacillati</taxon>
        <taxon>Actinomycetota</taxon>
        <taxon>Actinomycetes</taxon>
        <taxon>Propionibacteriales</taxon>
        <taxon>Kribbellaceae</taxon>
        <taxon>Kribbella</taxon>
    </lineage>
</organism>
<dbReference type="Pfam" id="PF00027">
    <property type="entry name" value="cNMP_binding"/>
    <property type="match status" value="1"/>
</dbReference>
<comment type="caution">
    <text evidence="2">The sequence shown here is derived from an EMBL/GenBank/DDBJ whole genome shotgun (WGS) entry which is preliminary data.</text>
</comment>
<dbReference type="Proteomes" id="UP000292027">
    <property type="component" value="Unassembled WGS sequence"/>
</dbReference>
<dbReference type="InterPro" id="IPR000595">
    <property type="entry name" value="cNMP-bd_dom"/>
</dbReference>
<dbReference type="EMBL" id="SHKR01000015">
    <property type="protein sequence ID" value="RZU11346.1"/>
    <property type="molecule type" value="Genomic_DNA"/>
</dbReference>
<gene>
    <name evidence="2" type="ORF">EV645_6512</name>
</gene>
<sequence>MVNDQHLTRLFRTKGVQQRLESGELLYEQGSEPQTVYYISDGRLALHRAGEDGSSILIAEKLSGDIVGESSALDGGLRTVSASATQSSEIMGMPSEEFRQELLADAGLCFEVAVGLARVLRSAT</sequence>
<dbReference type="RefSeq" id="WP_130447799.1">
    <property type="nucleotide sequence ID" value="NZ_SHKR01000015.1"/>
</dbReference>
<reference evidence="2 3" key="1">
    <citation type="journal article" date="2015" name="Stand. Genomic Sci.">
        <title>Genomic Encyclopedia of Bacterial and Archaeal Type Strains, Phase III: the genomes of soil and plant-associated and newly described type strains.</title>
        <authorList>
            <person name="Whitman W.B."/>
            <person name="Woyke T."/>
            <person name="Klenk H.P."/>
            <person name="Zhou Y."/>
            <person name="Lilburn T.G."/>
            <person name="Beck B.J."/>
            <person name="De Vos P."/>
            <person name="Vandamme P."/>
            <person name="Eisen J.A."/>
            <person name="Garrity G."/>
            <person name="Hugenholtz P."/>
            <person name="Kyrpides N.C."/>
        </authorList>
    </citation>
    <scope>NUCLEOTIDE SEQUENCE [LARGE SCALE GENOMIC DNA]</scope>
    <source>
        <strain evidence="2 3">VKM Ac-2540</strain>
    </source>
</reference>
<dbReference type="InterPro" id="IPR014710">
    <property type="entry name" value="RmlC-like_jellyroll"/>
</dbReference>
<proteinExistence type="predicted"/>
<dbReference type="CDD" id="cd00038">
    <property type="entry name" value="CAP_ED"/>
    <property type="match status" value="1"/>
</dbReference>
<dbReference type="AlphaFoldDB" id="A0A4V6MEZ9"/>
<keyword evidence="3" id="KW-1185">Reference proteome</keyword>
<accession>A0A4V6MEZ9</accession>
<feature type="domain" description="Cyclic nucleotide-binding" evidence="1">
    <location>
        <begin position="1"/>
        <end position="102"/>
    </location>
</feature>
<name>A0A4V6MEZ9_9ACTN</name>
<dbReference type="InterPro" id="IPR018490">
    <property type="entry name" value="cNMP-bd_dom_sf"/>
</dbReference>
<dbReference type="OrthoDB" id="3525895at2"/>
<evidence type="ECO:0000313" key="2">
    <source>
        <dbReference type="EMBL" id="RZU11346.1"/>
    </source>
</evidence>
<dbReference type="SUPFAM" id="SSF51206">
    <property type="entry name" value="cAMP-binding domain-like"/>
    <property type="match status" value="1"/>
</dbReference>